<feature type="domain" description="Transcription factor CBF/NF-Y/archaeal histone" evidence="8">
    <location>
        <begin position="157"/>
        <end position="219"/>
    </location>
</feature>
<dbReference type="GO" id="GO:0000981">
    <property type="term" value="F:DNA-binding transcription factor activity, RNA polymerase II-specific"/>
    <property type="evidence" value="ECO:0007669"/>
    <property type="project" value="TreeGrafter"/>
</dbReference>
<feature type="region of interest" description="Disordered" evidence="7">
    <location>
        <begin position="1"/>
        <end position="93"/>
    </location>
</feature>
<keyword evidence="3" id="KW-0238">DNA-binding</keyword>
<evidence type="ECO:0000259" key="8">
    <source>
        <dbReference type="Pfam" id="PF00808"/>
    </source>
</evidence>
<dbReference type="GeneID" id="17317900"/>
<keyword evidence="10" id="KW-1185">Reference proteome</keyword>
<dbReference type="Gramene" id="CDF39882">
    <property type="protein sequence ID" value="CDF39882"/>
    <property type="gene ID" value="CHC_T00006861001"/>
</dbReference>
<dbReference type="InterPro" id="IPR009072">
    <property type="entry name" value="Histone-fold"/>
</dbReference>
<dbReference type="InterPro" id="IPR003958">
    <property type="entry name" value="CBFA_NFYB_domain"/>
</dbReference>
<dbReference type="KEGG" id="ccp:CHC_T00006861001"/>
<dbReference type="GO" id="GO:0046982">
    <property type="term" value="F:protein heterodimerization activity"/>
    <property type="evidence" value="ECO:0007669"/>
    <property type="project" value="InterPro"/>
</dbReference>
<evidence type="ECO:0000313" key="9">
    <source>
        <dbReference type="EMBL" id="CDF39882.1"/>
    </source>
</evidence>
<dbReference type="Gene3D" id="1.10.20.10">
    <property type="entry name" value="Histone, subunit A"/>
    <property type="match status" value="1"/>
</dbReference>
<dbReference type="PANTHER" id="PTHR10252">
    <property type="entry name" value="HISTONE-LIKE TRANSCRIPTION FACTOR CCAAT-RELATED"/>
    <property type="match status" value="1"/>
</dbReference>
<keyword evidence="5" id="KW-0539">Nucleus</keyword>
<evidence type="ECO:0000256" key="2">
    <source>
        <dbReference type="ARBA" id="ARBA00023015"/>
    </source>
</evidence>
<dbReference type="SUPFAM" id="SSF47113">
    <property type="entry name" value="Histone-fold"/>
    <property type="match status" value="1"/>
</dbReference>
<protein>
    <recommendedName>
        <fullName evidence="8">Transcription factor CBF/NF-Y/archaeal histone domain-containing protein</fullName>
    </recommendedName>
</protein>
<keyword evidence="4" id="KW-0804">Transcription</keyword>
<evidence type="ECO:0000256" key="5">
    <source>
        <dbReference type="ARBA" id="ARBA00023242"/>
    </source>
</evidence>
<reference evidence="10" key="1">
    <citation type="journal article" date="2013" name="Proc. Natl. Acad. Sci. U.S.A.">
        <title>Genome structure and metabolic features in the red seaweed Chondrus crispus shed light on evolution of the Archaeplastida.</title>
        <authorList>
            <person name="Collen J."/>
            <person name="Porcel B."/>
            <person name="Carre W."/>
            <person name="Ball S.G."/>
            <person name="Chaparro C."/>
            <person name="Tonon T."/>
            <person name="Barbeyron T."/>
            <person name="Michel G."/>
            <person name="Noel B."/>
            <person name="Valentin K."/>
            <person name="Elias M."/>
            <person name="Artiguenave F."/>
            <person name="Arun A."/>
            <person name="Aury J.M."/>
            <person name="Barbosa-Neto J.F."/>
            <person name="Bothwell J.H."/>
            <person name="Bouget F.Y."/>
            <person name="Brillet L."/>
            <person name="Cabello-Hurtado F."/>
            <person name="Capella-Gutierrez S."/>
            <person name="Charrier B."/>
            <person name="Cladiere L."/>
            <person name="Cock J.M."/>
            <person name="Coelho S.M."/>
            <person name="Colleoni C."/>
            <person name="Czjzek M."/>
            <person name="Da Silva C."/>
            <person name="Delage L."/>
            <person name="Denoeud F."/>
            <person name="Deschamps P."/>
            <person name="Dittami S.M."/>
            <person name="Gabaldon T."/>
            <person name="Gachon C.M."/>
            <person name="Groisillier A."/>
            <person name="Herve C."/>
            <person name="Jabbari K."/>
            <person name="Katinka M."/>
            <person name="Kloareg B."/>
            <person name="Kowalczyk N."/>
            <person name="Labadie K."/>
            <person name="Leblanc C."/>
            <person name="Lopez P.J."/>
            <person name="McLachlan D.H."/>
            <person name="Meslet-Cladiere L."/>
            <person name="Moustafa A."/>
            <person name="Nehr Z."/>
            <person name="Nyvall Collen P."/>
            <person name="Panaud O."/>
            <person name="Partensky F."/>
            <person name="Poulain J."/>
            <person name="Rensing S.A."/>
            <person name="Rousvoal S."/>
            <person name="Samson G."/>
            <person name="Symeonidi A."/>
            <person name="Weissenbach J."/>
            <person name="Zambounis A."/>
            <person name="Wincker P."/>
            <person name="Boyen C."/>
        </authorList>
    </citation>
    <scope>NUCLEOTIDE SEQUENCE [LARGE SCALE GENOMIC DNA]</scope>
    <source>
        <strain evidence="10">cv. Stackhouse</strain>
    </source>
</reference>
<comment type="similarity">
    <text evidence="6">Belongs to the NFYC/HAP5 subunit family.</text>
</comment>
<evidence type="ECO:0000256" key="6">
    <source>
        <dbReference type="ARBA" id="ARBA00038129"/>
    </source>
</evidence>
<dbReference type="InterPro" id="IPR050568">
    <property type="entry name" value="Transcr_DNA_Rep_Reg"/>
</dbReference>
<dbReference type="CDD" id="cd22908">
    <property type="entry name" value="HFD_NFYC-like"/>
    <property type="match status" value="1"/>
</dbReference>
<gene>
    <name evidence="9" type="ORF">CHC_T00006861001</name>
</gene>
<evidence type="ECO:0000256" key="3">
    <source>
        <dbReference type="ARBA" id="ARBA00023125"/>
    </source>
</evidence>
<dbReference type="GO" id="GO:0005634">
    <property type="term" value="C:nucleus"/>
    <property type="evidence" value="ECO:0007669"/>
    <property type="project" value="UniProtKB-SubCell"/>
</dbReference>
<evidence type="ECO:0000256" key="7">
    <source>
        <dbReference type="SAM" id="MobiDB-lite"/>
    </source>
</evidence>
<evidence type="ECO:0000256" key="4">
    <source>
        <dbReference type="ARBA" id="ARBA00023163"/>
    </source>
</evidence>
<keyword evidence="2" id="KW-0805">Transcription regulation</keyword>
<dbReference type="FunFam" id="1.10.20.10:FF:000006">
    <property type="entry name" value="Nuclear transcription factor Y subunit gamma"/>
    <property type="match status" value="1"/>
</dbReference>
<dbReference type="EMBL" id="HG002086">
    <property type="protein sequence ID" value="CDF39882.1"/>
    <property type="molecule type" value="Genomic_DNA"/>
</dbReference>
<comment type="subcellular location">
    <subcellularLocation>
        <location evidence="1">Nucleus</location>
    </subcellularLocation>
</comment>
<accession>R7QN00</accession>
<dbReference type="AlphaFoldDB" id="R7QN00"/>
<organism evidence="9 10">
    <name type="scientific">Chondrus crispus</name>
    <name type="common">Carrageen Irish moss</name>
    <name type="synonym">Polymorpha crispa</name>
    <dbReference type="NCBI Taxonomy" id="2769"/>
    <lineage>
        <taxon>Eukaryota</taxon>
        <taxon>Rhodophyta</taxon>
        <taxon>Florideophyceae</taxon>
        <taxon>Rhodymeniophycidae</taxon>
        <taxon>Gigartinales</taxon>
        <taxon>Gigartinaceae</taxon>
        <taxon>Chondrus</taxon>
    </lineage>
</organism>
<name>R7QN00_CHOCR</name>
<dbReference type="STRING" id="2769.R7QN00"/>
<feature type="compositionally biased region" description="Pro residues" evidence="7">
    <location>
        <begin position="33"/>
        <end position="48"/>
    </location>
</feature>
<evidence type="ECO:0000313" key="10">
    <source>
        <dbReference type="Proteomes" id="UP000012073"/>
    </source>
</evidence>
<dbReference type="Pfam" id="PF00808">
    <property type="entry name" value="CBFD_NFYB_HMF"/>
    <property type="match status" value="1"/>
</dbReference>
<evidence type="ECO:0000256" key="1">
    <source>
        <dbReference type="ARBA" id="ARBA00004123"/>
    </source>
</evidence>
<dbReference type="GO" id="GO:0000978">
    <property type="term" value="F:RNA polymerase II cis-regulatory region sequence-specific DNA binding"/>
    <property type="evidence" value="ECO:0007669"/>
    <property type="project" value="TreeGrafter"/>
</dbReference>
<dbReference type="OrthoDB" id="1272441at2759"/>
<feature type="compositionally biased region" description="Pro residues" evidence="7">
    <location>
        <begin position="79"/>
        <end position="93"/>
    </location>
</feature>
<proteinExistence type="inferred from homology"/>
<sequence length="346" mass="37788">MNAPKEKQKRPKCGDVKNTSTPPVPPFAVNSFPPLPPPLATPHLPPPRSSSCFPPAIRTAPLPPLHSATMADDNAPSSAPAPQPQAPVPAPVPPAAAAAAAAYNPMAPQSHLMQQQTRQAQLQQQHNLQELTAKLSQFWLEQMTEVQQATDFKNHLLPLARIKKIMKSDEDVRMISAEAPVLFAKACEMFILELTHRAWAQTEEAKRRTLQRSDISAAIQKTDIFDFLIDIVPRDDPKKDDVRPVTGAVDQTQMPYYTMANMPAYGMPPQVNPAATDTSAAMMYSHNAQGVYASAGYANNIAYQPGMVNPQYMRMQQPVMYATPGAYGAQYLAGGTAQDQQQPPQS</sequence>
<dbReference type="PANTHER" id="PTHR10252:SF8">
    <property type="entry name" value="NUCLEAR TRANSCRIPTION FACTOR Y SUBUNIT GAMMA"/>
    <property type="match status" value="1"/>
</dbReference>
<dbReference type="Proteomes" id="UP000012073">
    <property type="component" value="Unassembled WGS sequence"/>
</dbReference>
<dbReference type="RefSeq" id="XP_005710176.1">
    <property type="nucleotide sequence ID" value="XM_005710119.1"/>
</dbReference>